<dbReference type="EMBL" id="CP001824">
    <property type="protein sequence ID" value="ACZ40689.1"/>
    <property type="molecule type" value="Genomic_DNA"/>
</dbReference>
<evidence type="ECO:0000256" key="2">
    <source>
        <dbReference type="ARBA" id="ARBA00022692"/>
    </source>
</evidence>
<comment type="subcellular location">
    <subcellularLocation>
        <location evidence="1">Membrane</location>
        <topology evidence="1">Multi-pass membrane protein</topology>
    </subcellularLocation>
</comment>
<dbReference type="AlphaFoldDB" id="D1CA46"/>
<dbReference type="STRING" id="479434.Sthe_3289"/>
<evidence type="ECO:0000256" key="3">
    <source>
        <dbReference type="ARBA" id="ARBA00022989"/>
    </source>
</evidence>
<dbReference type="HOGENOM" id="CLU_591730_0_0_0"/>
<evidence type="ECO:0000256" key="4">
    <source>
        <dbReference type="ARBA" id="ARBA00023136"/>
    </source>
</evidence>
<dbReference type="GO" id="GO:0016020">
    <property type="term" value="C:membrane"/>
    <property type="evidence" value="ECO:0007669"/>
    <property type="project" value="UniProtKB-SubCell"/>
</dbReference>
<reference evidence="8" key="1">
    <citation type="submission" date="2009-11" db="EMBL/GenBank/DDBJ databases">
        <title>The complete chromosome 2 of Sphaerobacter thermophilus DSM 20745.</title>
        <authorList>
            <person name="Lucas S."/>
            <person name="Copeland A."/>
            <person name="Lapidus A."/>
            <person name="Glavina del Rio T."/>
            <person name="Dalin E."/>
            <person name="Tice H."/>
            <person name="Bruce D."/>
            <person name="Goodwin L."/>
            <person name="Pitluck S."/>
            <person name="Kyrpides N."/>
            <person name="Mavromatis K."/>
            <person name="Ivanova N."/>
            <person name="Mikhailova N."/>
            <person name="LaButti K.M."/>
            <person name="Clum A."/>
            <person name="Sun H.I."/>
            <person name="Brettin T."/>
            <person name="Detter J.C."/>
            <person name="Han C."/>
            <person name="Larimer F."/>
            <person name="Land M."/>
            <person name="Hauser L."/>
            <person name="Markowitz V."/>
            <person name="Cheng J.F."/>
            <person name="Hugenholtz P."/>
            <person name="Woyke T."/>
            <person name="Wu D."/>
            <person name="Steenblock K."/>
            <person name="Schneider S."/>
            <person name="Pukall R."/>
            <person name="Goeker M."/>
            <person name="Klenk H.P."/>
            <person name="Eisen J.A."/>
        </authorList>
    </citation>
    <scope>NUCLEOTIDE SEQUENCE [LARGE SCALE GENOMIC DNA]</scope>
    <source>
        <strain evidence="8">ATCC 49802 / DSM 20745 / S 6022</strain>
    </source>
</reference>
<feature type="transmembrane region" description="Helical" evidence="5">
    <location>
        <begin position="285"/>
        <end position="306"/>
    </location>
</feature>
<feature type="transmembrane region" description="Helical" evidence="5">
    <location>
        <begin position="94"/>
        <end position="118"/>
    </location>
</feature>
<evidence type="ECO:0000313" key="7">
    <source>
        <dbReference type="EMBL" id="ACZ40689.1"/>
    </source>
</evidence>
<dbReference type="PANTHER" id="PTHR31310:SF7">
    <property type="entry name" value="PA-PHOSPHATASE RELATED-FAMILY PROTEIN DDB_G0268928"/>
    <property type="match status" value="1"/>
</dbReference>
<dbReference type="Pfam" id="PF14378">
    <property type="entry name" value="PAP2_3"/>
    <property type="match status" value="1"/>
</dbReference>
<dbReference type="PANTHER" id="PTHR31310">
    <property type="match status" value="1"/>
</dbReference>
<evidence type="ECO:0000256" key="1">
    <source>
        <dbReference type="ARBA" id="ARBA00004141"/>
    </source>
</evidence>
<keyword evidence="3 5" id="KW-1133">Transmembrane helix</keyword>
<evidence type="ECO:0000256" key="5">
    <source>
        <dbReference type="SAM" id="Phobius"/>
    </source>
</evidence>
<feature type="transmembrane region" description="Helical" evidence="5">
    <location>
        <begin position="20"/>
        <end position="42"/>
    </location>
</feature>
<feature type="transmembrane region" description="Helical" evidence="5">
    <location>
        <begin position="139"/>
        <end position="159"/>
    </location>
</feature>
<dbReference type="InterPro" id="IPR052185">
    <property type="entry name" value="IPC_Synthase-Related"/>
</dbReference>
<feature type="domain" description="Phosphatidic acid phosphatase type 2/haloperoxidase" evidence="6">
    <location>
        <begin position="300"/>
        <end position="422"/>
    </location>
</feature>
<dbReference type="KEGG" id="sti:Sthe_3289"/>
<feature type="transmembrane region" description="Helical" evidence="5">
    <location>
        <begin position="382"/>
        <end position="401"/>
    </location>
</feature>
<dbReference type="Gene3D" id="1.20.144.10">
    <property type="entry name" value="Phosphatidic acid phosphatase type 2/haloperoxidase"/>
    <property type="match status" value="1"/>
</dbReference>
<name>D1CA46_SPHTD</name>
<feature type="transmembrane region" description="Helical" evidence="5">
    <location>
        <begin position="195"/>
        <end position="213"/>
    </location>
</feature>
<dbReference type="SMART" id="SM00014">
    <property type="entry name" value="acidPPc"/>
    <property type="match status" value="1"/>
</dbReference>
<dbReference type="SUPFAM" id="SSF48317">
    <property type="entry name" value="Acid phosphatase/Vanadium-dependent haloperoxidase"/>
    <property type="match status" value="1"/>
</dbReference>
<accession>D1CA46</accession>
<gene>
    <name evidence="7" type="ordered locus">Sthe_3289</name>
</gene>
<feature type="transmembrane region" description="Helical" evidence="5">
    <location>
        <begin position="407"/>
        <end position="425"/>
    </location>
</feature>
<evidence type="ECO:0000259" key="6">
    <source>
        <dbReference type="SMART" id="SM00014"/>
    </source>
</evidence>
<reference evidence="7 8" key="2">
    <citation type="journal article" date="2010" name="Stand. Genomic Sci.">
        <title>Complete genome sequence of Desulfohalobium retbaense type strain (HR(100)).</title>
        <authorList>
            <person name="Spring S."/>
            <person name="Nolan M."/>
            <person name="Lapidus A."/>
            <person name="Glavina Del Rio T."/>
            <person name="Copeland A."/>
            <person name="Tice H."/>
            <person name="Cheng J.F."/>
            <person name="Lucas S."/>
            <person name="Land M."/>
            <person name="Chen F."/>
            <person name="Bruce D."/>
            <person name="Goodwin L."/>
            <person name="Pitluck S."/>
            <person name="Ivanova N."/>
            <person name="Mavromatis K."/>
            <person name="Mikhailova N."/>
            <person name="Pati A."/>
            <person name="Chen A."/>
            <person name="Palaniappan K."/>
            <person name="Hauser L."/>
            <person name="Chang Y.J."/>
            <person name="Jeffries C.D."/>
            <person name="Munk C."/>
            <person name="Kiss H."/>
            <person name="Chain P."/>
            <person name="Han C."/>
            <person name="Brettin T."/>
            <person name="Detter J.C."/>
            <person name="Schuler E."/>
            <person name="Goker M."/>
            <person name="Rohde M."/>
            <person name="Bristow J."/>
            <person name="Eisen J.A."/>
            <person name="Markowitz V."/>
            <person name="Hugenholtz P."/>
            <person name="Kyrpides N.C."/>
            <person name="Klenk H.P."/>
        </authorList>
    </citation>
    <scope>NUCLEOTIDE SEQUENCE [LARGE SCALE GENOMIC DNA]</scope>
    <source>
        <strain evidence="8">ATCC 49802 / DSM 20745 / S 6022</strain>
    </source>
</reference>
<keyword evidence="2 5" id="KW-0812">Transmembrane</keyword>
<dbReference type="RefSeq" id="WP_012873724.1">
    <property type="nucleotide sequence ID" value="NC_013524.1"/>
</dbReference>
<evidence type="ECO:0000313" key="8">
    <source>
        <dbReference type="Proteomes" id="UP000002027"/>
    </source>
</evidence>
<sequence length="462" mass="52781">MQHPLSWAYMTTPADQADVWGPFAIAYLVLFSLGFIGSLGVVTNAEARFGRPIRVSDTVRRACRVLLPIFAIGLLFFLFRVLRVSAYNLSIRLWLYLSLAAVVAVVAYFASASVRAKVPIGRLWSRGTADGIDQHAQRVYARFAVVLFASYMAVAVALYVWRGIFFHPDRWAVLLFVTALLLGQWKAFLRDWIPVVFLIFGFEFMRGMAYEFIQEQNRTVHLAELIAADKALFGGHIPALWVQQRFYVEGTIHWYDVMAAVVYALHFVFPLLFAFLVWIGSKEHFCHFTLAFLLMTYSGFVIYLLYPAAPPWLANEWGAIEGLVFPFNQVWNALIPQPLDNFDAIQIWNGVSGNPVAAMPSLHAAYPWMTMLFAIKFFRKWGLLFIPYNMALWFSVLYLGHHWVIDVLAGIALATLSYVLMELAWPKIRRLATRATRSRTPARVEAVAPPVRLVEPRQREEW</sequence>
<dbReference type="InParanoid" id="D1CA46"/>
<dbReference type="InterPro" id="IPR000326">
    <property type="entry name" value="PAP2/HPO"/>
</dbReference>
<feature type="transmembrane region" description="Helical" evidence="5">
    <location>
        <begin position="63"/>
        <end position="82"/>
    </location>
</feature>
<dbReference type="InterPro" id="IPR036938">
    <property type="entry name" value="PAP2/HPO_sf"/>
</dbReference>
<keyword evidence="8" id="KW-1185">Reference proteome</keyword>
<dbReference type="CDD" id="cd03386">
    <property type="entry name" value="PAP2_Aur1_like"/>
    <property type="match status" value="1"/>
</dbReference>
<dbReference type="InterPro" id="IPR026841">
    <property type="entry name" value="Aur1/Ipt1"/>
</dbReference>
<feature type="transmembrane region" description="Helical" evidence="5">
    <location>
        <begin position="257"/>
        <end position="278"/>
    </location>
</feature>
<dbReference type="eggNOG" id="COG0671">
    <property type="taxonomic scope" value="Bacteria"/>
</dbReference>
<proteinExistence type="predicted"/>
<feature type="transmembrane region" description="Helical" evidence="5">
    <location>
        <begin position="356"/>
        <end position="375"/>
    </location>
</feature>
<dbReference type="OrthoDB" id="629685at2"/>
<dbReference type="Proteomes" id="UP000002027">
    <property type="component" value="Chromosome 2"/>
</dbReference>
<protein>
    <submittedName>
        <fullName evidence="7">Phosphoesterase PA-phosphatase related protein</fullName>
    </submittedName>
</protein>
<keyword evidence="4 5" id="KW-0472">Membrane</keyword>
<organism evidence="7 8">
    <name type="scientific">Sphaerobacter thermophilus (strain ATCC 49802 / DSM 20745 / KCCM 41009 / NCIMB 13125 / S 6022)</name>
    <dbReference type="NCBI Taxonomy" id="479434"/>
    <lineage>
        <taxon>Bacteria</taxon>
        <taxon>Pseudomonadati</taxon>
        <taxon>Thermomicrobiota</taxon>
        <taxon>Thermomicrobia</taxon>
        <taxon>Sphaerobacterales</taxon>
        <taxon>Sphaerobacterineae</taxon>
        <taxon>Sphaerobacteraceae</taxon>
        <taxon>Sphaerobacter</taxon>
    </lineage>
</organism>